<comment type="caution">
    <text evidence="1">The sequence shown here is derived from an EMBL/GenBank/DDBJ whole genome shotgun (WGS) entry which is preliminary data.</text>
</comment>
<dbReference type="EMBL" id="LUGH01000082">
    <property type="protein sequence ID" value="OBZ89693.1"/>
    <property type="molecule type" value="Genomic_DNA"/>
</dbReference>
<dbReference type="SUPFAM" id="SSF52047">
    <property type="entry name" value="RNI-like"/>
    <property type="match status" value="1"/>
</dbReference>
<evidence type="ECO:0000313" key="1">
    <source>
        <dbReference type="EMBL" id="OBZ89693.1"/>
    </source>
</evidence>
<gene>
    <name evidence="1" type="ORF">A0J61_02246</name>
</gene>
<accession>A0A1C7NKM4</accession>
<proteinExistence type="predicted"/>
<dbReference type="Gene3D" id="3.80.10.10">
    <property type="entry name" value="Ribonuclease Inhibitor"/>
    <property type="match status" value="1"/>
</dbReference>
<name>A0A1C7NKM4_9FUNG</name>
<keyword evidence="2" id="KW-1185">Reference proteome</keyword>
<dbReference type="AlphaFoldDB" id="A0A1C7NKM4"/>
<dbReference type="InterPro" id="IPR032675">
    <property type="entry name" value="LRR_dom_sf"/>
</dbReference>
<reference evidence="1 2" key="1">
    <citation type="submission" date="2016-03" db="EMBL/GenBank/DDBJ databases">
        <title>Choanephora cucurbitarum.</title>
        <authorList>
            <person name="Min B."/>
            <person name="Park H."/>
            <person name="Park J.-H."/>
            <person name="Shin H.-D."/>
            <person name="Choi I.-G."/>
        </authorList>
    </citation>
    <scope>NUCLEOTIDE SEQUENCE [LARGE SCALE GENOMIC DNA]</scope>
    <source>
        <strain evidence="1 2">KUS-F28377</strain>
    </source>
</reference>
<sequence length="674" mass="78166">MYNRTNWNEMATEILESVFRLLNDEKSSFLQYQLVNKHWYRTSQRVFYRHLYVSCDPFNLRQEEGGLNMDPIERTKRLLNHASFDVGTQVRRVFIHYEGADDDVNLNFWKTLIAKCPFVREVHYHFELTEKLANGLISILNQDKNHWRFLEKFEAQSFSEEAEKIYSDFLYKIGSTRLKEIELFKLPDEFGNNLIKYVEQFSKLSRLNIASRGILLRSVFDIEELLNVAPHLIELAIDWRVDTDEESNGLDTNMLVLDAKSKVLEECKPYNQMERLRFCFFSPKHIKDELEYITKKFPKLREIEVKGAIVDRATLSQQAALTSTAAETIRFVCTLEDYHFSLRHHFDLLSAKLYFDIFSETAQGTKGLEIGFLKDNKTQRFTVCNHNCSETESYSLNRFLRTNVPWMKIELDGQSILCSSESDSEHHQLSDQESKPIDTFIEMVGSKLSVLRLKSSLRNGDSVLRLLGYAISGFPSFGITMFEYPIVTVLNKCPSLKSLSIIHGDFEEYNESTIKQLHSDSLETLSIEDSLVPPTFFTQLSEKRCLPNLRNLHIRGCGYFASHEEILYLPQAELDMLSLSKTKSFHDLCASVFDDLKEEVNVRVTTTAPSGPQSDHYYYYCSDFEKKKLIPTMKQAYTVTSAFDTKYTLHLTCRSIKRLTVDMMSGVVALNLCK</sequence>
<dbReference type="InParanoid" id="A0A1C7NKM4"/>
<dbReference type="OrthoDB" id="2211428at2759"/>
<organism evidence="1 2">
    <name type="scientific">Choanephora cucurbitarum</name>
    <dbReference type="NCBI Taxonomy" id="101091"/>
    <lineage>
        <taxon>Eukaryota</taxon>
        <taxon>Fungi</taxon>
        <taxon>Fungi incertae sedis</taxon>
        <taxon>Mucoromycota</taxon>
        <taxon>Mucoromycotina</taxon>
        <taxon>Mucoromycetes</taxon>
        <taxon>Mucorales</taxon>
        <taxon>Mucorineae</taxon>
        <taxon>Choanephoraceae</taxon>
        <taxon>Choanephoroideae</taxon>
        <taxon>Choanephora</taxon>
    </lineage>
</organism>
<evidence type="ECO:0000313" key="2">
    <source>
        <dbReference type="Proteomes" id="UP000093000"/>
    </source>
</evidence>
<dbReference type="Proteomes" id="UP000093000">
    <property type="component" value="Unassembled WGS sequence"/>
</dbReference>
<protein>
    <submittedName>
        <fullName evidence="1">Uncharacterized protein</fullName>
    </submittedName>
</protein>